<dbReference type="InterPro" id="IPR052018">
    <property type="entry name" value="PHP_domain"/>
</dbReference>
<dbReference type="GO" id="GO:0004534">
    <property type="term" value="F:5'-3' RNA exonuclease activity"/>
    <property type="evidence" value="ECO:0007669"/>
    <property type="project" value="TreeGrafter"/>
</dbReference>
<dbReference type="Proteomes" id="UP000713596">
    <property type="component" value="Unassembled WGS sequence"/>
</dbReference>
<dbReference type="InterPro" id="IPR016195">
    <property type="entry name" value="Pol/histidinol_Pase-like"/>
</dbReference>
<evidence type="ECO:0000259" key="1">
    <source>
        <dbReference type="SMART" id="SM00481"/>
    </source>
</evidence>
<dbReference type="GO" id="GO:0035312">
    <property type="term" value="F:5'-3' DNA exonuclease activity"/>
    <property type="evidence" value="ECO:0007669"/>
    <property type="project" value="TreeGrafter"/>
</dbReference>
<dbReference type="EMBL" id="JAHLFP010000050">
    <property type="protein sequence ID" value="MBU3806445.1"/>
    <property type="molecule type" value="Genomic_DNA"/>
</dbReference>
<dbReference type="SUPFAM" id="SSF89550">
    <property type="entry name" value="PHP domain-like"/>
    <property type="match status" value="1"/>
</dbReference>
<dbReference type="InterPro" id="IPR003141">
    <property type="entry name" value="Pol/His_phosphatase_N"/>
</dbReference>
<sequence length="281" mass="31569">MLGDLHTHSTLSDGSLRVEMLPVLAARTGLDYLAVSDHDSIQSVAFGWNNPRRESVQLIPATELTAFDYKRNRRVHLLCYWPDLNSPELHEHCKLMADRRNKACWQSAQELEALYPQFRKEDLRPYCADSGVLYKSAMMQLLVQYGLADGIYQQTAKELFGSKTGKVLHDPEYQTVDQVLDVIEKARGVVVFAHPSVYNSMELVAELAAQGRLDGVEIEHPRNTPEDKKVLYQLAKEYDLIVTGGSDFHGQNTGKPRALGCCVTAGVEIQRLNALAQRRKG</sequence>
<dbReference type="PANTHER" id="PTHR42924:SF3">
    <property type="entry name" value="POLYMERASE_HISTIDINOL PHOSPHATASE N-TERMINAL DOMAIN-CONTAINING PROTEIN"/>
    <property type="match status" value="1"/>
</dbReference>
<name>A0A948T325_9FIRM</name>
<dbReference type="PANTHER" id="PTHR42924">
    <property type="entry name" value="EXONUCLEASE"/>
    <property type="match status" value="1"/>
</dbReference>
<protein>
    <submittedName>
        <fullName evidence="2">PHP domain-containing protein</fullName>
    </submittedName>
</protein>
<reference evidence="2" key="2">
    <citation type="submission" date="2021-04" db="EMBL/GenBank/DDBJ databases">
        <authorList>
            <person name="Gilroy R."/>
        </authorList>
    </citation>
    <scope>NUCLEOTIDE SEQUENCE</scope>
    <source>
        <strain evidence="2">B5_2728</strain>
    </source>
</reference>
<dbReference type="AlphaFoldDB" id="A0A948T325"/>
<organism evidence="2 3">
    <name type="scientific">Candidatus Allofournierella pullistercoris</name>
    <dbReference type="NCBI Taxonomy" id="2838597"/>
    <lineage>
        <taxon>Bacteria</taxon>
        <taxon>Bacillati</taxon>
        <taxon>Bacillota</taxon>
        <taxon>Clostridia</taxon>
        <taxon>Eubacteriales</taxon>
        <taxon>Oscillospiraceae</taxon>
        <taxon>Allofournierella</taxon>
    </lineage>
</organism>
<dbReference type="CDD" id="cd07438">
    <property type="entry name" value="PHP_HisPPase_AMP"/>
    <property type="match status" value="1"/>
</dbReference>
<dbReference type="Gene3D" id="1.10.150.650">
    <property type="match status" value="1"/>
</dbReference>
<reference evidence="2" key="1">
    <citation type="journal article" date="2021" name="PeerJ">
        <title>Extensive microbial diversity within the chicken gut microbiome revealed by metagenomics and culture.</title>
        <authorList>
            <person name="Gilroy R."/>
            <person name="Ravi A."/>
            <person name="Getino M."/>
            <person name="Pursley I."/>
            <person name="Horton D.L."/>
            <person name="Alikhan N.F."/>
            <person name="Baker D."/>
            <person name="Gharbi K."/>
            <person name="Hall N."/>
            <person name="Watson M."/>
            <person name="Adriaenssens E.M."/>
            <person name="Foster-Nyarko E."/>
            <person name="Jarju S."/>
            <person name="Secka A."/>
            <person name="Antonio M."/>
            <person name="Oren A."/>
            <person name="Chaudhuri R.R."/>
            <person name="La Ragione R."/>
            <person name="Hildebrand F."/>
            <person name="Pallen M.J."/>
        </authorList>
    </citation>
    <scope>NUCLEOTIDE SEQUENCE</scope>
    <source>
        <strain evidence="2">B5_2728</strain>
    </source>
</reference>
<comment type="caution">
    <text evidence="2">The sequence shown here is derived from an EMBL/GenBank/DDBJ whole genome shotgun (WGS) entry which is preliminary data.</text>
</comment>
<proteinExistence type="predicted"/>
<evidence type="ECO:0000313" key="3">
    <source>
        <dbReference type="Proteomes" id="UP000713596"/>
    </source>
</evidence>
<feature type="domain" description="Polymerase/histidinol phosphatase N-terminal" evidence="1">
    <location>
        <begin position="3"/>
        <end position="68"/>
    </location>
</feature>
<accession>A0A948T325</accession>
<dbReference type="SMART" id="SM00481">
    <property type="entry name" value="POLIIIAc"/>
    <property type="match status" value="1"/>
</dbReference>
<gene>
    <name evidence="2" type="ORF">H9882_06080</name>
</gene>
<dbReference type="Gene3D" id="3.20.20.140">
    <property type="entry name" value="Metal-dependent hydrolases"/>
    <property type="match status" value="1"/>
</dbReference>
<evidence type="ECO:0000313" key="2">
    <source>
        <dbReference type="EMBL" id="MBU3806445.1"/>
    </source>
</evidence>